<protein>
    <submittedName>
        <fullName evidence="2">Uncharacterized protein</fullName>
    </submittedName>
</protein>
<evidence type="ECO:0000313" key="2">
    <source>
        <dbReference type="EnsemblPlants" id="Solyc05g014165.1.1"/>
    </source>
</evidence>
<dbReference type="Gramene" id="Solyc05g014165.1.1">
    <property type="protein sequence ID" value="Solyc05g014165.1.1"/>
    <property type="gene ID" value="Solyc05g014165.1"/>
</dbReference>
<name>A0A3Q7GHR0_SOLLC</name>
<dbReference type="Proteomes" id="UP000004994">
    <property type="component" value="Chromosome 5"/>
</dbReference>
<keyword evidence="1" id="KW-1133">Transmembrane helix</keyword>
<reference evidence="2" key="1">
    <citation type="journal article" date="2012" name="Nature">
        <title>The tomato genome sequence provides insights into fleshy fruit evolution.</title>
        <authorList>
            <consortium name="Tomato Genome Consortium"/>
        </authorList>
    </citation>
    <scope>NUCLEOTIDE SEQUENCE [LARGE SCALE GENOMIC DNA]</scope>
    <source>
        <strain evidence="2">cv. Heinz 1706</strain>
    </source>
</reference>
<proteinExistence type="predicted"/>
<feature type="transmembrane region" description="Helical" evidence="1">
    <location>
        <begin position="149"/>
        <end position="175"/>
    </location>
</feature>
<dbReference type="STRING" id="4081.A0A3Q7GHR0"/>
<dbReference type="AlphaFoldDB" id="A0A3Q7GHR0"/>
<accession>A0A3Q7GHR0</accession>
<reference evidence="2" key="2">
    <citation type="submission" date="2019-01" db="UniProtKB">
        <authorList>
            <consortium name="EnsemblPlants"/>
        </authorList>
    </citation>
    <scope>IDENTIFICATION</scope>
    <source>
        <strain evidence="2">cv. Heinz 1706</strain>
    </source>
</reference>
<evidence type="ECO:0000256" key="1">
    <source>
        <dbReference type="SAM" id="Phobius"/>
    </source>
</evidence>
<keyword evidence="3" id="KW-1185">Reference proteome</keyword>
<organism evidence="2">
    <name type="scientific">Solanum lycopersicum</name>
    <name type="common">Tomato</name>
    <name type="synonym">Lycopersicon esculentum</name>
    <dbReference type="NCBI Taxonomy" id="4081"/>
    <lineage>
        <taxon>Eukaryota</taxon>
        <taxon>Viridiplantae</taxon>
        <taxon>Streptophyta</taxon>
        <taxon>Embryophyta</taxon>
        <taxon>Tracheophyta</taxon>
        <taxon>Spermatophyta</taxon>
        <taxon>Magnoliopsida</taxon>
        <taxon>eudicotyledons</taxon>
        <taxon>Gunneridae</taxon>
        <taxon>Pentapetalae</taxon>
        <taxon>asterids</taxon>
        <taxon>lamiids</taxon>
        <taxon>Solanales</taxon>
        <taxon>Solanaceae</taxon>
        <taxon>Solanoideae</taxon>
        <taxon>Solaneae</taxon>
        <taxon>Solanum</taxon>
        <taxon>Solanum subgen. Lycopersicon</taxon>
    </lineage>
</organism>
<evidence type="ECO:0000313" key="3">
    <source>
        <dbReference type="Proteomes" id="UP000004994"/>
    </source>
</evidence>
<dbReference type="EnsemblPlants" id="Solyc05g014165.1.1">
    <property type="protein sequence ID" value="Solyc05g014165.1.1"/>
    <property type="gene ID" value="Solyc05g014165.1"/>
</dbReference>
<keyword evidence="1" id="KW-0472">Membrane</keyword>
<keyword evidence="1" id="KW-0812">Transmembrane</keyword>
<sequence>MKAKWKKKLTRRLKSKHQKIRRDRSRTLFRNSQRSSYAYENEDPINNYSCRWWSIDWDDIEIFEDGSPDHSSEALIHTAAETNGVAGDGRANNGRIGFGFQFDGYAVGYNWVGYLSVGIDHLSFLCRLLLKATLPYMIHKIPRSKGSSFWLVAIQVIASLNLLLSIVVSTFHFLYMVLMLQTLI</sequence>
<dbReference type="PaxDb" id="4081-Solyc05g014160.2.1"/>
<dbReference type="InParanoid" id="A0A3Q7GHR0"/>